<evidence type="ECO:0000313" key="2">
    <source>
        <dbReference type="RefSeq" id="XP_026680595.1"/>
    </source>
</evidence>
<gene>
    <name evidence="2" type="primary">LOC113468118</name>
</gene>
<dbReference type="RefSeq" id="XP_026680595.1">
    <property type="nucleotide sequence ID" value="XM_026824794.1"/>
</dbReference>
<dbReference type="AlphaFoldDB" id="A0A3Q0J1L5"/>
<dbReference type="Proteomes" id="UP000079169">
    <property type="component" value="Unplaced"/>
</dbReference>
<dbReference type="PaxDb" id="121845-A0A3Q0J1L5"/>
<name>A0A3Q0J1L5_DIACI</name>
<dbReference type="KEGG" id="dci:113468118"/>
<accession>A0A3Q0J1L5</accession>
<reference evidence="2" key="1">
    <citation type="submission" date="2025-08" db="UniProtKB">
        <authorList>
            <consortium name="RefSeq"/>
        </authorList>
    </citation>
    <scope>IDENTIFICATION</scope>
</reference>
<evidence type="ECO:0000313" key="1">
    <source>
        <dbReference type="Proteomes" id="UP000079169"/>
    </source>
</evidence>
<sequence length="129" mass="14597">MGFLVFVCVNQKRLHYVQAGGQNQTQDYFLLDVTNGILWIRGLQVNIIIVPEHIYLSSGDPVPVDEGGNITLLPSLLPLLSPYYANRVTEYRIIRQARHGAVYFSSNKVAIMRCTPQQLQAGLIQVRKR</sequence>
<organism evidence="1 2">
    <name type="scientific">Diaphorina citri</name>
    <name type="common">Asian citrus psyllid</name>
    <dbReference type="NCBI Taxonomy" id="121845"/>
    <lineage>
        <taxon>Eukaryota</taxon>
        <taxon>Metazoa</taxon>
        <taxon>Ecdysozoa</taxon>
        <taxon>Arthropoda</taxon>
        <taxon>Hexapoda</taxon>
        <taxon>Insecta</taxon>
        <taxon>Pterygota</taxon>
        <taxon>Neoptera</taxon>
        <taxon>Paraneoptera</taxon>
        <taxon>Hemiptera</taxon>
        <taxon>Sternorrhyncha</taxon>
        <taxon>Psylloidea</taxon>
        <taxon>Psyllidae</taxon>
        <taxon>Diaphorininae</taxon>
        <taxon>Diaphorina</taxon>
    </lineage>
</organism>
<keyword evidence="1" id="KW-1185">Reference proteome</keyword>
<protein>
    <submittedName>
        <fullName evidence="2">Uncharacterized protein LOC113468118</fullName>
    </submittedName>
</protein>
<proteinExistence type="predicted"/>
<dbReference type="GeneID" id="113468118"/>
<dbReference type="STRING" id="121845.A0A3Q0J1L5"/>